<dbReference type="STRING" id="1618436.UV59_C0012G0009"/>
<feature type="region of interest" description="Disordered" evidence="1">
    <location>
        <begin position="206"/>
        <end position="264"/>
    </location>
</feature>
<evidence type="ECO:0000313" key="4">
    <source>
        <dbReference type="Proteomes" id="UP000034543"/>
    </source>
</evidence>
<dbReference type="EMBL" id="LCFB01000012">
    <property type="protein sequence ID" value="KKS84916.1"/>
    <property type="molecule type" value="Genomic_DNA"/>
</dbReference>
<reference evidence="3 4" key="1">
    <citation type="journal article" date="2015" name="Nature">
        <title>rRNA introns, odd ribosomes, and small enigmatic genomes across a large radiation of phyla.</title>
        <authorList>
            <person name="Brown C.T."/>
            <person name="Hug L.A."/>
            <person name="Thomas B.C."/>
            <person name="Sharon I."/>
            <person name="Castelle C.J."/>
            <person name="Singh A."/>
            <person name="Wilkins M.J."/>
            <person name="Williams K.H."/>
            <person name="Banfield J.F."/>
        </authorList>
    </citation>
    <scope>NUCLEOTIDE SEQUENCE [LARGE SCALE GENOMIC DNA]</scope>
</reference>
<feature type="compositionally biased region" description="Low complexity" evidence="1">
    <location>
        <begin position="237"/>
        <end position="248"/>
    </location>
</feature>
<evidence type="ECO:0000256" key="1">
    <source>
        <dbReference type="SAM" id="MobiDB-lite"/>
    </source>
</evidence>
<proteinExistence type="predicted"/>
<accession>A0A0G1EPG6</accession>
<feature type="region of interest" description="Disordered" evidence="1">
    <location>
        <begin position="1"/>
        <end position="26"/>
    </location>
</feature>
<name>A0A0G1EPG6_9BACT</name>
<feature type="compositionally biased region" description="Low complexity" evidence="1">
    <location>
        <begin position="206"/>
        <end position="230"/>
    </location>
</feature>
<comment type="caution">
    <text evidence="3">The sequence shown here is derived from an EMBL/GenBank/DDBJ whole genome shotgun (WGS) entry which is preliminary data.</text>
</comment>
<sequence>MSFRSALGGEESLTSQPGVREIPPCSASWRISRDDKETREASFQGYIGSPESCFTGRRPATYFCHSRLDRESYKRILAFARMTIGKVEAKRKASRLELRGGDLRGSPLPGSSLRTTPASPPQARDGIIFIYQSSCSLGGHVAMQRSRFLVLIGIALLMAIVNLFFVGSVGATECPSGHHAVWRPKTPEELIENPGDLFTWDCFPNETPTAPPTATQPVTATPVPLTTEAPSETPVWTETPATQTATPPTEKPKKTATPEDDESWGGGAICTSKNHDLPPGGYVGFWQDTNEQFRGSIFVSQYGILHVVTSPGERSQGWLKIQRQDGSFLEVYIEQDQVYHRDGNDGCYTIQSTVTPTPVPPVLPENGEQIHYRIDCDKLVVTYENVTPTAVEIDGKPMNNYEVTGNTLTINNLLGVHSFEISFDQTHTSGEGGPVLRINDATFVECAEPFFSLFTAQRVAIQLPIEGVIVSRFI</sequence>
<protein>
    <submittedName>
        <fullName evidence="3">Uncharacterized protein</fullName>
    </submittedName>
</protein>
<evidence type="ECO:0000256" key="2">
    <source>
        <dbReference type="SAM" id="Phobius"/>
    </source>
</evidence>
<feature type="region of interest" description="Disordered" evidence="1">
    <location>
        <begin position="98"/>
        <end position="120"/>
    </location>
</feature>
<organism evidence="3 4">
    <name type="scientific">Candidatus Gottesmanbacteria bacterium GW2011_GWA1_43_11</name>
    <dbReference type="NCBI Taxonomy" id="1618436"/>
    <lineage>
        <taxon>Bacteria</taxon>
        <taxon>Candidatus Gottesmaniibacteriota</taxon>
    </lineage>
</organism>
<gene>
    <name evidence="3" type="ORF">UV59_C0012G0009</name>
</gene>
<dbReference type="Proteomes" id="UP000034543">
    <property type="component" value="Unassembled WGS sequence"/>
</dbReference>
<feature type="transmembrane region" description="Helical" evidence="2">
    <location>
        <begin position="148"/>
        <end position="166"/>
    </location>
</feature>
<evidence type="ECO:0000313" key="3">
    <source>
        <dbReference type="EMBL" id="KKS84916.1"/>
    </source>
</evidence>
<keyword evidence="2" id="KW-0812">Transmembrane</keyword>
<keyword evidence="2" id="KW-1133">Transmembrane helix</keyword>
<keyword evidence="2" id="KW-0472">Membrane</keyword>
<dbReference type="AlphaFoldDB" id="A0A0G1EPG6"/>